<keyword evidence="2" id="KW-1133">Transmembrane helix</keyword>
<keyword evidence="4" id="KW-1185">Reference proteome</keyword>
<dbReference type="EMBL" id="KE346361">
    <property type="protein sequence ID" value="KJE90070.1"/>
    <property type="molecule type" value="Genomic_DNA"/>
</dbReference>
<dbReference type="AlphaFoldDB" id="A0A0D2WJ97"/>
<dbReference type="InParanoid" id="A0A0D2WJ97"/>
<protein>
    <submittedName>
        <fullName evidence="3">Uncharacterized protein</fullName>
    </submittedName>
</protein>
<evidence type="ECO:0000256" key="2">
    <source>
        <dbReference type="SAM" id="Phobius"/>
    </source>
</evidence>
<reference evidence="4" key="1">
    <citation type="submission" date="2011-02" db="EMBL/GenBank/DDBJ databases">
        <title>The Genome Sequence of Capsaspora owczarzaki ATCC 30864.</title>
        <authorList>
            <person name="Russ C."/>
            <person name="Cuomo C."/>
            <person name="Burger G."/>
            <person name="Gray M.W."/>
            <person name="Holland P.W.H."/>
            <person name="King N."/>
            <person name="Lang F.B.F."/>
            <person name="Roger A.J."/>
            <person name="Ruiz-Trillo I."/>
            <person name="Young S.K."/>
            <person name="Zeng Q."/>
            <person name="Gargeya S."/>
            <person name="Alvarado L."/>
            <person name="Berlin A."/>
            <person name="Chapman S.B."/>
            <person name="Chen Z."/>
            <person name="Freedman E."/>
            <person name="Gellesch M."/>
            <person name="Goldberg J."/>
            <person name="Griggs A."/>
            <person name="Gujja S."/>
            <person name="Heilman E."/>
            <person name="Heiman D."/>
            <person name="Howarth C."/>
            <person name="Mehta T."/>
            <person name="Neiman D."/>
            <person name="Pearson M."/>
            <person name="Roberts A."/>
            <person name="Saif S."/>
            <person name="Shea T."/>
            <person name="Shenoy N."/>
            <person name="Sisk P."/>
            <person name="Stolte C."/>
            <person name="Sykes S."/>
            <person name="White J."/>
            <person name="Yandava C."/>
            <person name="Haas B."/>
            <person name="Nusbaum C."/>
            <person name="Birren B."/>
        </authorList>
    </citation>
    <scope>NUCLEOTIDE SEQUENCE</scope>
    <source>
        <strain evidence="4">ATCC 30864</strain>
    </source>
</reference>
<accession>A0A0D2WJ97</accession>
<feature type="transmembrane region" description="Helical" evidence="2">
    <location>
        <begin position="365"/>
        <end position="394"/>
    </location>
</feature>
<dbReference type="Proteomes" id="UP000008743">
    <property type="component" value="Unassembled WGS sequence"/>
</dbReference>
<gene>
    <name evidence="3" type="ORF">CAOG_009428</name>
</gene>
<name>A0A0D2WJ97_CAPO3</name>
<proteinExistence type="predicted"/>
<keyword evidence="2" id="KW-0472">Membrane</keyword>
<feature type="compositionally biased region" description="Low complexity" evidence="1">
    <location>
        <begin position="255"/>
        <end position="273"/>
    </location>
</feature>
<sequence length="413" mass="43179">MSANESSSRGAAASARAAACTLGCAAAAVGSGWSAEPASSARDRSAAISASRSCCNAWLLCSSCSTRFEYESRAARAFSSCSFRSADCWSFFSRLLRAALRLLSFRLASLSSTGKLAPPVDVAEDAGWRRELEEVGAGAIGTGEVAVAAAAAAILPLQLLVRVRLLAGVANSSTSSKMCLARELATLVAANSVSSNVSSAMDRESGTDLCVNMSASASRNSELNSCWCAWKDAEEAEEDEDEGLAVVRIGPFISASRSSSSSWPVQSCISSQSDADETELADSGDRMGETRSCSIIWTIKCDDVVGVVVGVVKARAAEPVPASTSANALASPSSSSSKLLALSLYGMSAADCCSVMLFHRYVWGVGVLVFLLVLLFLASFFFLFFFVLLVFLVVCCCPSLVAISLTTDNKNKD</sequence>
<feature type="region of interest" description="Disordered" evidence="1">
    <location>
        <begin position="255"/>
        <end position="286"/>
    </location>
</feature>
<evidence type="ECO:0000313" key="4">
    <source>
        <dbReference type="Proteomes" id="UP000008743"/>
    </source>
</evidence>
<evidence type="ECO:0000256" key="1">
    <source>
        <dbReference type="SAM" id="MobiDB-lite"/>
    </source>
</evidence>
<organism evidence="3 4">
    <name type="scientific">Capsaspora owczarzaki (strain ATCC 30864)</name>
    <dbReference type="NCBI Taxonomy" id="595528"/>
    <lineage>
        <taxon>Eukaryota</taxon>
        <taxon>Filasterea</taxon>
        <taxon>Capsaspora</taxon>
    </lineage>
</organism>
<evidence type="ECO:0000313" key="3">
    <source>
        <dbReference type="EMBL" id="KJE90070.1"/>
    </source>
</evidence>
<keyword evidence="2" id="KW-0812">Transmembrane</keyword>